<sequence length="734" mass="80525">KREISRAFRITGSDRIGLKKLLKDLAADGLIAGSRKSMRRPGDLPSVTVVLASGRDADGELIGAPMEWDEDENGPPPSVMILSDRGKRPGRAAGVGDRVLVRIAEAPSDAGVGYLGRTIKVLERQPTALLGVYVVGPDGTARIAPVDRKQKEYIVEKADAGDAVDGDLVTVDVLKAGRYGVPRAKVRERIGSMKSEKAVSMIAIHTHAIPHIFPDAVLAEADAAKPVTLQTKGDKREDWRDVPLITIDPADAKDHDDAVYAVPDDDPKNEGGFVVTVAIADVAYYIRPGSALDREALLRGNSVYFPDRVVPMLPERISNDLCSLREGEDRPAIAVRMRFAADGRKLDHRFHRVMMRSAAKLSYQEAQGAIDGKPNDKTGPLLEPILKPLWAAYACLKKGREARAPLDLDLPERKIVLNDDDTVDRIIVPPRLDAHKLIEECMIQANVCAAETLEKQRAPVIYRIHDASTPEKLEALRDFLSTIDIKLARTGNLRPAVFNAILARVEGTENDELVNEVILRSQAQAEYSPANIGHFGLNLRRYAHFTSPIRRYADLVVHRSLVAALGFGKDGLPSGFEEKLEGISAEISATERRAMAAERDTVDRLIAHWLADHIGASFNGRIAGVTRSGLFVRLDDSGADGFVPASKLGDDYYRYDDVTHSMTGERTGETYQLGDRVEVQLAEAMPLAGALRFELLSEGRYQKPSGKGAAKRRPPRKKPVPDKSARAKKRVKRR</sequence>
<comment type="catalytic activity">
    <reaction evidence="1">
        <text>Exonucleolytic cleavage in the 3'- to 5'-direction to yield nucleoside 5'-phosphates.</text>
        <dbReference type="EC" id="3.1.13.1"/>
    </reaction>
</comment>
<feature type="compositionally biased region" description="Basic residues" evidence="8">
    <location>
        <begin position="709"/>
        <end position="718"/>
    </location>
</feature>
<dbReference type="SMART" id="SM00316">
    <property type="entry name" value="S1"/>
    <property type="match status" value="1"/>
</dbReference>
<dbReference type="InterPro" id="IPR001900">
    <property type="entry name" value="RNase_II/R"/>
</dbReference>
<dbReference type="HAMAP" id="MF_01895">
    <property type="entry name" value="RNase_R"/>
    <property type="match status" value="1"/>
</dbReference>
<reference evidence="10 11" key="1">
    <citation type="submission" date="2017-07" db="EMBL/GenBank/DDBJ databases">
        <title>Draft Genome Sequences of Select Purple Nonsulfur Bacteria.</title>
        <authorList>
            <person name="Lasarre B."/>
            <person name="Mckinlay J.B."/>
        </authorList>
    </citation>
    <scope>NUCLEOTIDE SEQUENCE [LARGE SCALE GENOMIC DNA]</scope>
    <source>
        <strain evidence="10 11">DSM 11290</strain>
    </source>
</reference>
<dbReference type="NCBIfam" id="TIGR02063">
    <property type="entry name" value="RNase_R"/>
    <property type="match status" value="1"/>
</dbReference>
<keyword evidence="6" id="KW-0269">Exonuclease</keyword>
<dbReference type="EC" id="3.1.13.1" evidence="2"/>
<evidence type="ECO:0000259" key="9">
    <source>
        <dbReference type="PROSITE" id="PS50126"/>
    </source>
</evidence>
<dbReference type="PROSITE" id="PS50126">
    <property type="entry name" value="S1"/>
    <property type="match status" value="1"/>
</dbReference>
<dbReference type="SUPFAM" id="SSF50249">
    <property type="entry name" value="Nucleic acid-binding proteins"/>
    <property type="match status" value="2"/>
</dbReference>
<dbReference type="InterPro" id="IPR050180">
    <property type="entry name" value="RNR_Ribonuclease"/>
</dbReference>
<dbReference type="GO" id="GO:0008859">
    <property type="term" value="F:exoribonuclease II activity"/>
    <property type="evidence" value="ECO:0007669"/>
    <property type="project" value="UniProtKB-EC"/>
</dbReference>
<dbReference type="Pfam" id="PF00773">
    <property type="entry name" value="RNB"/>
    <property type="match status" value="1"/>
</dbReference>
<dbReference type="PROSITE" id="PS01175">
    <property type="entry name" value="RIBONUCLEASE_II"/>
    <property type="match status" value="1"/>
</dbReference>
<comment type="caution">
    <text evidence="10">The sequence shown here is derived from an EMBL/GenBank/DDBJ whole genome shotgun (WGS) entry which is preliminary data.</text>
</comment>
<dbReference type="Gene3D" id="2.40.50.140">
    <property type="entry name" value="Nucleic acid-binding proteins"/>
    <property type="match status" value="1"/>
</dbReference>
<dbReference type="InterPro" id="IPR022966">
    <property type="entry name" value="RNase_II/R_CS"/>
</dbReference>
<dbReference type="CDD" id="cd04471">
    <property type="entry name" value="S1_RNase_R"/>
    <property type="match status" value="1"/>
</dbReference>
<proteinExistence type="inferred from homology"/>
<accession>A0A327JMD6</accession>
<feature type="domain" description="S1 motif" evidence="9">
    <location>
        <begin position="615"/>
        <end position="696"/>
    </location>
</feature>
<feature type="non-terminal residue" evidence="10">
    <location>
        <position position="1"/>
    </location>
</feature>
<evidence type="ECO:0000313" key="10">
    <source>
        <dbReference type="EMBL" id="RAI24588.1"/>
    </source>
</evidence>
<dbReference type="InterPro" id="IPR004476">
    <property type="entry name" value="RNase_II/RNase_R"/>
</dbReference>
<organism evidence="10 11">
    <name type="scientific">Rhodobium orientis</name>
    <dbReference type="NCBI Taxonomy" id="34017"/>
    <lineage>
        <taxon>Bacteria</taxon>
        <taxon>Pseudomonadati</taxon>
        <taxon>Pseudomonadota</taxon>
        <taxon>Alphaproteobacteria</taxon>
        <taxon>Hyphomicrobiales</taxon>
        <taxon>Rhodobiaceae</taxon>
        <taxon>Rhodobium</taxon>
    </lineage>
</organism>
<protein>
    <recommendedName>
        <fullName evidence="2">exoribonuclease II</fullName>
        <ecNumber evidence="2">3.1.13.1</ecNumber>
    </recommendedName>
</protein>
<dbReference type="Pfam" id="PF00575">
    <property type="entry name" value="S1"/>
    <property type="match status" value="1"/>
</dbReference>
<keyword evidence="4" id="KW-0540">Nuclease</keyword>
<dbReference type="PANTHER" id="PTHR23355">
    <property type="entry name" value="RIBONUCLEASE"/>
    <property type="match status" value="1"/>
</dbReference>
<dbReference type="PANTHER" id="PTHR23355:SF9">
    <property type="entry name" value="DIS3-LIKE EXONUCLEASE 2"/>
    <property type="match status" value="1"/>
</dbReference>
<evidence type="ECO:0000256" key="6">
    <source>
        <dbReference type="ARBA" id="ARBA00022839"/>
    </source>
</evidence>
<dbReference type="SMART" id="SM00955">
    <property type="entry name" value="RNB"/>
    <property type="match status" value="1"/>
</dbReference>
<evidence type="ECO:0000256" key="2">
    <source>
        <dbReference type="ARBA" id="ARBA00012163"/>
    </source>
</evidence>
<dbReference type="GO" id="GO:0003723">
    <property type="term" value="F:RNA binding"/>
    <property type="evidence" value="ECO:0007669"/>
    <property type="project" value="UniProtKB-KW"/>
</dbReference>
<keyword evidence="11" id="KW-1185">Reference proteome</keyword>
<keyword evidence="3" id="KW-0963">Cytoplasm</keyword>
<dbReference type="InterPro" id="IPR011805">
    <property type="entry name" value="RNase_R"/>
</dbReference>
<dbReference type="InterPro" id="IPR012340">
    <property type="entry name" value="NA-bd_OB-fold"/>
</dbReference>
<name>A0A327JMD6_9HYPH</name>
<keyword evidence="5" id="KW-0378">Hydrolase</keyword>
<dbReference type="RefSeq" id="WP_111436596.1">
    <property type="nucleotide sequence ID" value="NZ_NPEV01000075.1"/>
</dbReference>
<keyword evidence="7" id="KW-0694">RNA-binding</keyword>
<evidence type="ECO:0000256" key="3">
    <source>
        <dbReference type="ARBA" id="ARBA00022490"/>
    </source>
</evidence>
<dbReference type="InterPro" id="IPR003029">
    <property type="entry name" value="S1_domain"/>
</dbReference>
<dbReference type="Pfam" id="PF17876">
    <property type="entry name" value="CSD2"/>
    <property type="match status" value="1"/>
</dbReference>
<feature type="region of interest" description="Disordered" evidence="8">
    <location>
        <begin position="702"/>
        <end position="734"/>
    </location>
</feature>
<dbReference type="Proteomes" id="UP000249299">
    <property type="component" value="Unassembled WGS sequence"/>
</dbReference>
<dbReference type="GO" id="GO:0006402">
    <property type="term" value="P:mRNA catabolic process"/>
    <property type="evidence" value="ECO:0007669"/>
    <property type="project" value="TreeGrafter"/>
</dbReference>
<dbReference type="AlphaFoldDB" id="A0A327JMD6"/>
<evidence type="ECO:0000313" key="11">
    <source>
        <dbReference type="Proteomes" id="UP000249299"/>
    </source>
</evidence>
<evidence type="ECO:0000256" key="1">
    <source>
        <dbReference type="ARBA" id="ARBA00001849"/>
    </source>
</evidence>
<evidence type="ECO:0000256" key="7">
    <source>
        <dbReference type="ARBA" id="ARBA00022884"/>
    </source>
</evidence>
<evidence type="ECO:0000256" key="5">
    <source>
        <dbReference type="ARBA" id="ARBA00022801"/>
    </source>
</evidence>
<evidence type="ECO:0000256" key="4">
    <source>
        <dbReference type="ARBA" id="ARBA00022722"/>
    </source>
</evidence>
<dbReference type="InterPro" id="IPR040476">
    <property type="entry name" value="CSD2"/>
</dbReference>
<dbReference type="NCBIfam" id="TIGR00358">
    <property type="entry name" value="3_prime_RNase"/>
    <property type="match status" value="1"/>
</dbReference>
<dbReference type="EMBL" id="NPEV01000075">
    <property type="protein sequence ID" value="RAI24588.1"/>
    <property type="molecule type" value="Genomic_DNA"/>
</dbReference>
<dbReference type="OrthoDB" id="9764149at2"/>
<gene>
    <name evidence="10" type="primary">rnr</name>
    <name evidence="10" type="ORF">CH339_22080</name>
</gene>
<dbReference type="GO" id="GO:0005829">
    <property type="term" value="C:cytosol"/>
    <property type="evidence" value="ECO:0007669"/>
    <property type="project" value="TreeGrafter"/>
</dbReference>
<evidence type="ECO:0000256" key="8">
    <source>
        <dbReference type="SAM" id="MobiDB-lite"/>
    </source>
</evidence>